<dbReference type="RefSeq" id="WP_105933836.1">
    <property type="nucleotide sequence ID" value="NZ_PVNP01000050.1"/>
</dbReference>
<dbReference type="Proteomes" id="UP000238949">
    <property type="component" value="Unassembled WGS sequence"/>
</dbReference>
<accession>A0A2S9VDD1</accession>
<keyword evidence="5" id="KW-1185">Reference proteome</keyword>
<comment type="similarity">
    <text evidence="1">Belongs to the PhzF family.</text>
</comment>
<name>A0A2S9VDD1_9ALTE</name>
<proteinExistence type="inferred from homology"/>
<dbReference type="InterPro" id="IPR003719">
    <property type="entry name" value="Phenazine_PhzF-like"/>
</dbReference>
<dbReference type="PIRSF" id="PIRSF016184">
    <property type="entry name" value="PhzC_PhzF"/>
    <property type="match status" value="1"/>
</dbReference>
<dbReference type="Gene3D" id="3.10.310.10">
    <property type="entry name" value="Diaminopimelate Epimerase, Chain A, domain 1"/>
    <property type="match status" value="2"/>
</dbReference>
<evidence type="ECO:0000313" key="4">
    <source>
        <dbReference type="EMBL" id="PRO74463.1"/>
    </source>
</evidence>
<dbReference type="PANTHER" id="PTHR13774">
    <property type="entry name" value="PHENAZINE BIOSYNTHESIS PROTEIN"/>
    <property type="match status" value="1"/>
</dbReference>
<organism evidence="4 5">
    <name type="scientific">Alteromonas alba</name>
    <dbReference type="NCBI Taxonomy" id="2079529"/>
    <lineage>
        <taxon>Bacteria</taxon>
        <taxon>Pseudomonadati</taxon>
        <taxon>Pseudomonadota</taxon>
        <taxon>Gammaproteobacteria</taxon>
        <taxon>Alteromonadales</taxon>
        <taxon>Alteromonadaceae</taxon>
        <taxon>Alteromonas/Salinimonas group</taxon>
        <taxon>Alteromonas</taxon>
    </lineage>
</organism>
<feature type="active site" evidence="3">
    <location>
        <position position="44"/>
    </location>
</feature>
<sequence>MNVQRIAAFSDGNNGGNPAGVVLLKDPMTESEMRSIAAEVGYSETAFAYPLAEDESAWRVRYFSPESEVPFCGHATIALGAVLGEHAGAGEYKLTINSAEIAVNTQQTEQGVAATLTSPPTHSRPVTSDELTQALKLFGLSEEDLDERLSPAYIHGGSNHIVLPLQSRQKLASMAYFLTAGKAVMEALGLVTIMLVYIESPQVFEVRNAFASGGVIEDPATGAAAAAFAGYLRDANWPHNGQFTIRQGEDMGAPSLIRVSLSEEKGSPVSVSGTTRTI</sequence>
<dbReference type="Pfam" id="PF02567">
    <property type="entry name" value="PhzC-PhzF"/>
    <property type="match status" value="1"/>
</dbReference>
<dbReference type="GO" id="GO:0005737">
    <property type="term" value="C:cytoplasm"/>
    <property type="evidence" value="ECO:0007669"/>
    <property type="project" value="TreeGrafter"/>
</dbReference>
<dbReference type="AlphaFoldDB" id="A0A2S9VDD1"/>
<dbReference type="GO" id="GO:0016853">
    <property type="term" value="F:isomerase activity"/>
    <property type="evidence" value="ECO:0007669"/>
    <property type="project" value="UniProtKB-KW"/>
</dbReference>
<evidence type="ECO:0000256" key="2">
    <source>
        <dbReference type="ARBA" id="ARBA00023235"/>
    </source>
</evidence>
<dbReference type="NCBIfam" id="TIGR00654">
    <property type="entry name" value="PhzF_family"/>
    <property type="match status" value="1"/>
</dbReference>
<gene>
    <name evidence="4" type="ORF">C6Y40_06130</name>
</gene>
<evidence type="ECO:0000256" key="3">
    <source>
        <dbReference type="PIRSR" id="PIRSR016184-1"/>
    </source>
</evidence>
<evidence type="ECO:0000313" key="5">
    <source>
        <dbReference type="Proteomes" id="UP000238949"/>
    </source>
</evidence>
<dbReference type="EMBL" id="PVNP01000050">
    <property type="protein sequence ID" value="PRO74463.1"/>
    <property type="molecule type" value="Genomic_DNA"/>
</dbReference>
<dbReference type="SUPFAM" id="SSF54506">
    <property type="entry name" value="Diaminopimelate epimerase-like"/>
    <property type="match status" value="1"/>
</dbReference>
<keyword evidence="2" id="KW-0413">Isomerase</keyword>
<dbReference type="OrthoDB" id="9788221at2"/>
<reference evidence="5" key="1">
    <citation type="journal article" date="2020" name="Int. J. Syst. Evol. Microbiol.">
        <title>Alteromonas alba sp. nov., a marine bacterium isolated from the seawater of the West Pacific Ocean.</title>
        <authorList>
            <person name="Sun C."/>
            <person name="Wu Y.-H."/>
            <person name="Xamxidin M."/>
            <person name="Cheng H."/>
            <person name="Xu X.-W."/>
        </authorList>
    </citation>
    <scope>NUCLEOTIDE SEQUENCE [LARGE SCALE GENOMIC DNA]</scope>
    <source>
        <strain evidence="5">190</strain>
    </source>
</reference>
<dbReference type="PANTHER" id="PTHR13774:SF39">
    <property type="entry name" value="BIOSYNTHESIS PROTEIN, PUTATIVE-RELATED"/>
    <property type="match status" value="1"/>
</dbReference>
<comment type="caution">
    <text evidence="4">The sequence shown here is derived from an EMBL/GenBank/DDBJ whole genome shotgun (WGS) entry which is preliminary data.</text>
</comment>
<protein>
    <submittedName>
        <fullName evidence="4">PhzF family phenazine biosynthesis protein</fullName>
    </submittedName>
</protein>
<evidence type="ECO:0000256" key="1">
    <source>
        <dbReference type="ARBA" id="ARBA00008270"/>
    </source>
</evidence>